<evidence type="ECO:0000313" key="1">
    <source>
        <dbReference type="EMBL" id="MBA6155445.1"/>
    </source>
</evidence>
<evidence type="ECO:0000313" key="2">
    <source>
        <dbReference type="Proteomes" id="UP000563906"/>
    </source>
</evidence>
<organism evidence="1 2">
    <name type="scientific">Tenacibaculum pelagium</name>
    <dbReference type="NCBI Taxonomy" id="2759527"/>
    <lineage>
        <taxon>Bacteria</taxon>
        <taxon>Pseudomonadati</taxon>
        <taxon>Bacteroidota</taxon>
        <taxon>Flavobacteriia</taxon>
        <taxon>Flavobacteriales</taxon>
        <taxon>Flavobacteriaceae</taxon>
        <taxon>Tenacibaculum</taxon>
    </lineage>
</organism>
<dbReference type="AlphaFoldDB" id="A0A839AK57"/>
<sequence>MKQHILKVGTVMGLLLLIGIFTSCEETKTNKTLEVGNIAKKEEITVKTNLKPRKPIVFIAGYNKKDSDFYDSARVYFKEKNYQIINDTYSIEEIITWMNNNASENPYGEIHIVNHNNPWKEMNLETTVNGEKTSSENLLKANLPKVKKGINANSKIIFHANGLGDKKELLNSFKQIFATDEVPQIKASPYFNVFGGEFTKHFLAKPYYVFYPTAHSPGKVDLSKEIAKKYPEEKEISWFDALTNEKERYVGEPYTKQFTVPVKWELDYTNSDNEIPTFAMQEEIMDFIAINVDLMKDIDKMDIPVEKFRWSYRIKNEKLIIKGKASVLCVLKPITKPYGNLEHIKPDTNNKRLYAMK</sequence>
<dbReference type="EMBL" id="JACGLS010000001">
    <property type="protein sequence ID" value="MBA6155445.1"/>
    <property type="molecule type" value="Genomic_DNA"/>
</dbReference>
<keyword evidence="2" id="KW-1185">Reference proteome</keyword>
<accession>A0A839AK57</accession>
<comment type="caution">
    <text evidence="1">The sequence shown here is derived from an EMBL/GenBank/DDBJ whole genome shotgun (WGS) entry which is preliminary data.</text>
</comment>
<dbReference type="RefSeq" id="WP_182123946.1">
    <property type="nucleotide sequence ID" value="NZ_JACGLS010000001.1"/>
</dbReference>
<protein>
    <recommendedName>
        <fullName evidence="3">Lipoprotein</fullName>
    </recommendedName>
</protein>
<dbReference type="Proteomes" id="UP000563906">
    <property type="component" value="Unassembled WGS sequence"/>
</dbReference>
<evidence type="ECO:0008006" key="3">
    <source>
        <dbReference type="Google" id="ProtNLM"/>
    </source>
</evidence>
<name>A0A839AK57_9FLAO</name>
<dbReference type="PROSITE" id="PS51257">
    <property type="entry name" value="PROKAR_LIPOPROTEIN"/>
    <property type="match status" value="1"/>
</dbReference>
<gene>
    <name evidence="1" type="ORF">H3Z83_02725</name>
</gene>
<proteinExistence type="predicted"/>
<reference evidence="1 2" key="1">
    <citation type="submission" date="2020-07" db="EMBL/GenBank/DDBJ databases">
        <title>Bacterium isolated from marine sediment.</title>
        <authorList>
            <person name="Shang D."/>
            <person name="Du Z.-J."/>
        </authorList>
    </citation>
    <scope>NUCLEOTIDE SEQUENCE [LARGE SCALE GENOMIC DNA]</scope>
    <source>
        <strain evidence="1 2">S7007</strain>
    </source>
</reference>